<protein>
    <recommendedName>
        <fullName evidence="6">Glycosyltransferase</fullName>
    </recommendedName>
</protein>
<reference evidence="4 5" key="1">
    <citation type="submission" date="2019-07" db="EMBL/GenBank/DDBJ databases">
        <title>Whole genome shotgun sequence of Methylobacterium haplocladii NBRC 107714.</title>
        <authorList>
            <person name="Hosoyama A."/>
            <person name="Uohara A."/>
            <person name="Ohji S."/>
            <person name="Ichikawa N."/>
        </authorList>
    </citation>
    <scope>NUCLEOTIDE SEQUENCE [LARGE SCALE GENOMIC DNA]</scope>
    <source>
        <strain evidence="4 5">NBRC 107714</strain>
    </source>
</reference>
<dbReference type="AlphaFoldDB" id="A0A512IW09"/>
<comment type="caution">
    <text evidence="4">The sequence shown here is derived from an EMBL/GenBank/DDBJ whole genome shotgun (WGS) entry which is preliminary data.</text>
</comment>
<dbReference type="EMBL" id="BJZT01000064">
    <property type="protein sequence ID" value="GEP01875.1"/>
    <property type="molecule type" value="Genomic_DNA"/>
</dbReference>
<dbReference type="PANTHER" id="PTHR45947:SF3">
    <property type="entry name" value="SULFOQUINOVOSYL TRANSFERASE SQD2"/>
    <property type="match status" value="1"/>
</dbReference>
<evidence type="ECO:0000259" key="1">
    <source>
        <dbReference type="Pfam" id="PF00534"/>
    </source>
</evidence>
<dbReference type="GO" id="GO:0016757">
    <property type="term" value="F:glycosyltransferase activity"/>
    <property type="evidence" value="ECO:0007669"/>
    <property type="project" value="InterPro"/>
</dbReference>
<evidence type="ECO:0000259" key="3">
    <source>
        <dbReference type="Pfam" id="PF13439"/>
    </source>
</evidence>
<dbReference type="Gene3D" id="3.90.550.10">
    <property type="entry name" value="Spore Coat Polysaccharide Biosynthesis Protein SpsA, Chain A"/>
    <property type="match status" value="1"/>
</dbReference>
<dbReference type="InterPro" id="IPR050194">
    <property type="entry name" value="Glycosyltransferase_grp1"/>
</dbReference>
<feature type="domain" description="Glycosyltransferase 2-like" evidence="2">
    <location>
        <begin position="31"/>
        <end position="199"/>
    </location>
</feature>
<organism evidence="4 5">
    <name type="scientific">Methylobacterium haplocladii</name>
    <dbReference type="NCBI Taxonomy" id="1176176"/>
    <lineage>
        <taxon>Bacteria</taxon>
        <taxon>Pseudomonadati</taxon>
        <taxon>Pseudomonadota</taxon>
        <taxon>Alphaproteobacteria</taxon>
        <taxon>Hyphomicrobiales</taxon>
        <taxon>Methylobacteriaceae</taxon>
        <taxon>Methylobacterium</taxon>
    </lineage>
</organism>
<dbReference type="CDD" id="cd00761">
    <property type="entry name" value="Glyco_tranf_GTA_type"/>
    <property type="match status" value="1"/>
</dbReference>
<dbReference type="PANTHER" id="PTHR45947">
    <property type="entry name" value="SULFOQUINOVOSYL TRANSFERASE SQD2"/>
    <property type="match status" value="1"/>
</dbReference>
<feature type="domain" description="Glycosyltransferase subfamily 4-like N-terminal" evidence="3">
    <location>
        <begin position="371"/>
        <end position="542"/>
    </location>
</feature>
<dbReference type="InterPro" id="IPR028098">
    <property type="entry name" value="Glyco_trans_4-like_N"/>
</dbReference>
<evidence type="ECO:0000313" key="4">
    <source>
        <dbReference type="EMBL" id="GEP01875.1"/>
    </source>
</evidence>
<dbReference type="Pfam" id="PF00535">
    <property type="entry name" value="Glycos_transf_2"/>
    <property type="match status" value="1"/>
</dbReference>
<dbReference type="InterPro" id="IPR001173">
    <property type="entry name" value="Glyco_trans_2-like"/>
</dbReference>
<feature type="domain" description="Glycosyl transferase family 1" evidence="1">
    <location>
        <begin position="571"/>
        <end position="737"/>
    </location>
</feature>
<evidence type="ECO:0008006" key="6">
    <source>
        <dbReference type="Google" id="ProtNLM"/>
    </source>
</evidence>
<dbReference type="Gene3D" id="3.40.50.2000">
    <property type="entry name" value="Glycogen Phosphorylase B"/>
    <property type="match status" value="2"/>
</dbReference>
<evidence type="ECO:0000259" key="2">
    <source>
        <dbReference type="Pfam" id="PF00535"/>
    </source>
</evidence>
<dbReference type="OrthoDB" id="9790710at2"/>
<dbReference type="Pfam" id="PF13439">
    <property type="entry name" value="Glyco_transf_4"/>
    <property type="match status" value="1"/>
</dbReference>
<dbReference type="InterPro" id="IPR029044">
    <property type="entry name" value="Nucleotide-diphossugar_trans"/>
</dbReference>
<dbReference type="CDD" id="cd03801">
    <property type="entry name" value="GT4_PimA-like"/>
    <property type="match status" value="1"/>
</dbReference>
<dbReference type="SUPFAM" id="SSF53756">
    <property type="entry name" value="UDP-Glycosyltransferase/glycogen phosphorylase"/>
    <property type="match status" value="1"/>
</dbReference>
<dbReference type="SUPFAM" id="SSF53448">
    <property type="entry name" value="Nucleotide-diphospho-sugar transferases"/>
    <property type="match status" value="1"/>
</dbReference>
<proteinExistence type="predicted"/>
<dbReference type="Pfam" id="PF00534">
    <property type="entry name" value="Glycos_transf_1"/>
    <property type="match status" value="1"/>
</dbReference>
<dbReference type="Proteomes" id="UP000321258">
    <property type="component" value="Unassembled WGS sequence"/>
</dbReference>
<evidence type="ECO:0000313" key="5">
    <source>
        <dbReference type="Proteomes" id="UP000321258"/>
    </source>
</evidence>
<dbReference type="InterPro" id="IPR001296">
    <property type="entry name" value="Glyco_trans_1"/>
</dbReference>
<sequence>MSSPDTSLAVDVAAPTGRLLAGEGVATPPVSIIINTDGRVRNLALTLESLRQLDYPNFEVCVVYGPTQDGTRELAESWSDRIKVAHCPTRNLSQSRNIGLALSAGEIVAFLDDDAIPEPEWLRQVVIPFSDPVVGACGGFLLDHTGVSFQWRFGTANRMGLADTTWDRPMPEYNFPYSANYPIAIGANSAFRRSAVMEIGGFDEQFIYFLDETDVMVRLVDRGYHVAQVEGALVHHKYAASHIRSEGRMLTAWYAIIRSKIYFSLVNAGGHHDMMDAVASTRVFVEGLNKDLEWGISTGRLSPDLRDRFRDDVDRGLASGLKEALAENRLFYDAVALLRHEGPFMPFPRLTPEGRRRTICLLTQYYPPGSIGGIGRYVHQLARAIAALGHQVHVLTKAQGNDSVDLEDGVWVHRIAPKQIRRSREAIDAQIPQHIWNYSATMLLVAHGVAAERPIDAVFAPIWDCEGIAFLLDGSWPLVTSLHTTLSFYLESHSYRLEDETFMETFARPMLALEQRLFVESPAILANSKAIIEQIEQSYGVSFDSQAIEIVAHGQEDWSAFPVQLPAPVPDGALRLLFVGRLEERKGIDVLLEMLPALLEAHPELVVDVVGNDTLASGQGETYRELFETRHATQAFLPRVRFHGEVEEAELLGFYKACDLFVAPSRFESFGLILLEAMVFGKPVIACRAGGMTEVVEHGVTGLLAEPGDAPSLAAAVETLVGSAPMRARMGRAGRERYEARFTPTHMAEGVLAFLSSVVDRAEAGGAEHG</sequence>
<gene>
    <name evidence="4" type="ORF">MHA02_42620</name>
</gene>
<accession>A0A512IW09</accession>
<keyword evidence="5" id="KW-1185">Reference proteome</keyword>
<name>A0A512IW09_9HYPH</name>
<dbReference type="RefSeq" id="WP_147082571.1">
    <property type="nucleotide sequence ID" value="NZ_BJZT01000064.1"/>
</dbReference>